<reference evidence="1 4" key="3">
    <citation type="submission" date="2020-02" db="EMBL/GenBank/DDBJ databases">
        <title>Newly sequenced genome of strain CSTR1 showed variability in Candidatus Kuenenia stuttgartiensis genomes.</title>
        <authorList>
            <person name="Ding C."/>
            <person name="Adrian L."/>
        </authorList>
    </citation>
    <scope>NUCLEOTIDE SEQUENCE [LARGE SCALE GENOMIC DNA]</scope>
    <source>
        <strain evidence="1 4">CSTR1</strain>
    </source>
</reference>
<keyword evidence="3" id="KW-1185">Reference proteome</keyword>
<proteinExistence type="predicted"/>
<evidence type="ECO:0000313" key="4">
    <source>
        <dbReference type="Proteomes" id="UP000501926"/>
    </source>
</evidence>
<dbReference type="KEGG" id="kst:KSMBR1_1992"/>
<accession>A0A2C9CFM7</accession>
<evidence type="ECO:0000313" key="2">
    <source>
        <dbReference type="EMBL" id="SOH04490.1"/>
    </source>
</evidence>
<dbReference type="EMBL" id="CP049055">
    <property type="protein sequence ID" value="QII09578.1"/>
    <property type="molecule type" value="Genomic_DNA"/>
</dbReference>
<protein>
    <submittedName>
        <fullName evidence="2">Uncharacterized protein</fullName>
    </submittedName>
</protein>
<dbReference type="Proteomes" id="UP000501926">
    <property type="component" value="Chromosome"/>
</dbReference>
<evidence type="ECO:0000313" key="1">
    <source>
        <dbReference type="EMBL" id="QII09578.1"/>
    </source>
</evidence>
<reference evidence="2" key="1">
    <citation type="submission" date="2017-10" db="EMBL/GenBank/DDBJ databases">
        <authorList>
            <person name="Banno H."/>
            <person name="Chua N.-H."/>
        </authorList>
    </citation>
    <scope>NUCLEOTIDE SEQUENCE [LARGE SCALE GENOMIC DNA]</scope>
    <source>
        <strain evidence="2">Kuenenia_mbr1_ru-nijmegen</strain>
    </source>
</reference>
<dbReference type="Proteomes" id="UP000221734">
    <property type="component" value="Chromosome Kuenenia_stuttgartiensis_MBR1"/>
</dbReference>
<gene>
    <name evidence="1" type="ORF">KsCSTR_01990</name>
    <name evidence="2" type="ORF">KSMBR1_1992</name>
</gene>
<reference evidence="3" key="2">
    <citation type="submission" date="2017-10" db="EMBL/GenBank/DDBJ databases">
        <authorList>
            <person name="Frank J."/>
        </authorList>
    </citation>
    <scope>NUCLEOTIDE SEQUENCE [LARGE SCALE GENOMIC DNA]</scope>
</reference>
<sequence>MDRLMADNVKYYDIHRADGPRRIFHHAPDVFKENKQSNI</sequence>
<organism evidence="2 3">
    <name type="scientific">Kuenenia stuttgartiensis</name>
    <dbReference type="NCBI Taxonomy" id="174633"/>
    <lineage>
        <taxon>Bacteria</taxon>
        <taxon>Pseudomonadati</taxon>
        <taxon>Planctomycetota</taxon>
        <taxon>Candidatus Brocadiia</taxon>
        <taxon>Candidatus Brocadiales</taxon>
        <taxon>Candidatus Brocadiaceae</taxon>
        <taxon>Candidatus Kuenenia</taxon>
    </lineage>
</organism>
<evidence type="ECO:0000313" key="3">
    <source>
        <dbReference type="Proteomes" id="UP000221734"/>
    </source>
</evidence>
<name>A0A2C9CFM7_KUEST</name>
<dbReference type="EMBL" id="LT934425">
    <property type="protein sequence ID" value="SOH04490.1"/>
    <property type="molecule type" value="Genomic_DNA"/>
</dbReference>
<dbReference type="AlphaFoldDB" id="A0A2C9CFM7"/>